<keyword evidence="2" id="KW-1133">Transmembrane helix</keyword>
<keyword evidence="2" id="KW-0812">Transmembrane</keyword>
<sequence>MVQVMYPHPSSEPKQPPGGSQWNPPPPCYAPAPAANGMAIAALVCALSFPPSGIIFGHIARAQIKRSSEGGRPMATAGLILGYVFTIVSIVIVVIAVAIVLNAQNVDHPTHLPATIIDPPSAFSHPSSNFTPR</sequence>
<evidence type="ECO:0000256" key="2">
    <source>
        <dbReference type="SAM" id="Phobius"/>
    </source>
</evidence>
<proteinExistence type="predicted"/>
<evidence type="ECO:0000313" key="4">
    <source>
        <dbReference type="EMBL" id="KZS60757.1"/>
    </source>
</evidence>
<feature type="region of interest" description="Disordered" evidence="1">
    <location>
        <begin position="1"/>
        <end position="25"/>
    </location>
</feature>
<dbReference type="AlphaFoldDB" id="A0A163YSR7"/>
<dbReference type="InterPro" id="IPR025241">
    <property type="entry name" value="DUF4190"/>
</dbReference>
<organism evidence="4 5">
    <name type="scientific">Mycobacterium ostraviense</name>
    <dbReference type="NCBI Taxonomy" id="2738409"/>
    <lineage>
        <taxon>Bacteria</taxon>
        <taxon>Bacillati</taxon>
        <taxon>Actinomycetota</taxon>
        <taxon>Actinomycetes</taxon>
        <taxon>Mycobacteriales</taxon>
        <taxon>Mycobacteriaceae</taxon>
        <taxon>Mycobacterium</taxon>
    </lineage>
</organism>
<name>A0A163YSR7_9MYCO</name>
<feature type="domain" description="DUF4190" evidence="3">
    <location>
        <begin position="38"/>
        <end position="91"/>
    </location>
</feature>
<keyword evidence="5" id="KW-1185">Reference proteome</keyword>
<gene>
    <name evidence="4" type="ORF">A4G28_24645</name>
</gene>
<protein>
    <recommendedName>
        <fullName evidence="3">DUF4190 domain-containing protein</fullName>
    </recommendedName>
</protein>
<dbReference type="Proteomes" id="UP000077342">
    <property type="component" value="Unassembled WGS sequence"/>
</dbReference>
<comment type="caution">
    <text evidence="4">The sequence shown here is derived from an EMBL/GenBank/DDBJ whole genome shotgun (WGS) entry which is preliminary data.</text>
</comment>
<evidence type="ECO:0000313" key="5">
    <source>
        <dbReference type="Proteomes" id="UP000077342"/>
    </source>
</evidence>
<accession>A0A163YSR7</accession>
<evidence type="ECO:0000256" key="1">
    <source>
        <dbReference type="SAM" id="MobiDB-lite"/>
    </source>
</evidence>
<dbReference type="EMBL" id="LWCI01000122">
    <property type="protein sequence ID" value="KZS60757.1"/>
    <property type="molecule type" value="Genomic_DNA"/>
</dbReference>
<reference evidence="5" key="1">
    <citation type="submission" date="2016-04" db="EMBL/GenBank/DDBJ databases">
        <authorList>
            <person name="Strapagiel D."/>
            <person name="Borowka P."/>
            <person name="Marciniak B."/>
            <person name="Bakula Z."/>
            <person name="Van Ingen J."/>
            <person name="Safianowska A."/>
            <person name="Dziadek J."/>
            <person name="Jagielski T."/>
        </authorList>
    </citation>
    <scope>NUCLEOTIDE SEQUENCE [LARGE SCALE GENOMIC DNA]</scope>
    <source>
        <strain evidence="5">1010001458</strain>
    </source>
</reference>
<feature type="transmembrane region" description="Helical" evidence="2">
    <location>
        <begin position="39"/>
        <end position="59"/>
    </location>
</feature>
<evidence type="ECO:0000259" key="3">
    <source>
        <dbReference type="Pfam" id="PF13828"/>
    </source>
</evidence>
<keyword evidence="2" id="KW-0472">Membrane</keyword>
<feature type="transmembrane region" description="Helical" evidence="2">
    <location>
        <begin position="80"/>
        <end position="101"/>
    </location>
</feature>
<dbReference type="Pfam" id="PF13828">
    <property type="entry name" value="DUF4190"/>
    <property type="match status" value="1"/>
</dbReference>
<dbReference type="RefSeq" id="WP_075511674.1">
    <property type="nucleotide sequence ID" value="NZ_CP089224.1"/>
</dbReference>